<dbReference type="Gene3D" id="2.170.16.10">
    <property type="entry name" value="Hedgehog/Intein (Hint) domain"/>
    <property type="match status" value="1"/>
</dbReference>
<dbReference type="EMBL" id="MEWZ01000026">
    <property type="protein sequence ID" value="OGC86314.1"/>
    <property type="molecule type" value="Genomic_DNA"/>
</dbReference>
<proteinExistence type="predicted"/>
<dbReference type="InterPro" id="IPR028992">
    <property type="entry name" value="Hedgehog/Intein_dom"/>
</dbReference>
<evidence type="ECO:0000313" key="4">
    <source>
        <dbReference type="Proteomes" id="UP000178585"/>
    </source>
</evidence>
<evidence type="ECO:0008006" key="5">
    <source>
        <dbReference type="Google" id="ProtNLM"/>
    </source>
</evidence>
<dbReference type="Pfam" id="PF13403">
    <property type="entry name" value="Hint_2"/>
    <property type="match status" value="1"/>
</dbReference>
<dbReference type="InterPro" id="IPR006141">
    <property type="entry name" value="Intein_N"/>
</dbReference>
<feature type="domain" description="Hedgehog/Intein (Hint)" evidence="2">
    <location>
        <begin position="342"/>
        <end position="414"/>
    </location>
</feature>
<dbReference type="InterPro" id="IPR036844">
    <property type="entry name" value="Hint_dom_sf"/>
</dbReference>
<dbReference type="SUPFAM" id="SSF51294">
    <property type="entry name" value="Hedgehog/intein (Hint) domain"/>
    <property type="match status" value="1"/>
</dbReference>
<dbReference type="Proteomes" id="UP000178585">
    <property type="component" value="Unassembled WGS sequence"/>
</dbReference>
<organism evidence="3 4">
    <name type="scientific">Candidatus Adlerbacteria bacterium RIFCSPLOWO2_01_FULL_54_21b</name>
    <dbReference type="NCBI Taxonomy" id="1797245"/>
    <lineage>
        <taxon>Bacteria</taxon>
        <taxon>Candidatus Adleribacteriota</taxon>
    </lineage>
</organism>
<evidence type="ECO:0000259" key="1">
    <source>
        <dbReference type="Pfam" id="PF10648"/>
    </source>
</evidence>
<dbReference type="InterPro" id="IPR018911">
    <property type="entry name" value="Gmad2_Ig-like_dom"/>
</dbReference>
<gene>
    <name evidence="3" type="ORF">A2949_00335</name>
</gene>
<protein>
    <recommendedName>
        <fullName evidence="5">Hint domain-containing protein</fullName>
    </recommendedName>
</protein>
<dbReference type="AlphaFoldDB" id="A0A1F4XXF9"/>
<feature type="domain" description="Bacterial spore germination immunoglobulin-like" evidence="1">
    <location>
        <begin position="73"/>
        <end position="145"/>
    </location>
</feature>
<evidence type="ECO:0000259" key="2">
    <source>
        <dbReference type="Pfam" id="PF13403"/>
    </source>
</evidence>
<dbReference type="STRING" id="1797245.A2949_00335"/>
<evidence type="ECO:0000313" key="3">
    <source>
        <dbReference type="EMBL" id="OGC86314.1"/>
    </source>
</evidence>
<dbReference type="GO" id="GO:0016539">
    <property type="term" value="P:intein-mediated protein splicing"/>
    <property type="evidence" value="ECO:0007669"/>
    <property type="project" value="InterPro"/>
</dbReference>
<comment type="caution">
    <text evidence="3">The sequence shown here is derived from an EMBL/GenBank/DDBJ whole genome shotgun (WGS) entry which is preliminary data.</text>
</comment>
<dbReference type="CDD" id="cd00081">
    <property type="entry name" value="Hint"/>
    <property type="match status" value="1"/>
</dbReference>
<sequence>MKNTLPLIIVVVLIAAAGAWWLFGTRLGVLITTFEECVGKGNPVMESYPRQCRDGERTFTENIGNELEKIDLIRISTPRPNQTISSPLTIRGEARGTWFFEASFPVVLTDWDGRIIAEGIAQAKNDWMTTDFVPFEATLTFTVDKNAYSNKGSLILRKDNPSGLPQNDDALEIPIVIAGIIGTVKPPPTACTQEAKLCSDGSAVGRTGPNCEFAPCPSAGRSCLKDSDCPSPQYLCQETQGMGTACPSNDPPCVPTHITITGECKVKEGYGCSADAQCAAGALCHNGLCAAPIGRQCSGPNDTGCPTDFECKQGCGSPVGYEGEPPPPYFCQLQGYQRTCPICLAKDTLIDTPLGAVAVQEMRVGDAVWTKSASGARVVAFVTKVSKTLAPPMHTMVKLVLEDGRALLVSPGHPTAHGHTAGDLVEGNVYDGARVVTASRVAYAEGYTYDLLPAGATGFYWANGILLGSTLR</sequence>
<dbReference type="Pfam" id="PF10648">
    <property type="entry name" value="Gmad2"/>
    <property type="match status" value="1"/>
</dbReference>
<accession>A0A1F4XXF9</accession>
<reference evidence="3 4" key="1">
    <citation type="journal article" date="2016" name="Nat. Commun.">
        <title>Thousands of microbial genomes shed light on interconnected biogeochemical processes in an aquifer system.</title>
        <authorList>
            <person name="Anantharaman K."/>
            <person name="Brown C.T."/>
            <person name="Hug L.A."/>
            <person name="Sharon I."/>
            <person name="Castelle C.J."/>
            <person name="Probst A.J."/>
            <person name="Thomas B.C."/>
            <person name="Singh A."/>
            <person name="Wilkins M.J."/>
            <person name="Karaoz U."/>
            <person name="Brodie E.L."/>
            <person name="Williams K.H."/>
            <person name="Hubbard S.S."/>
            <person name="Banfield J.F."/>
        </authorList>
    </citation>
    <scope>NUCLEOTIDE SEQUENCE [LARGE SCALE GENOMIC DNA]</scope>
</reference>
<name>A0A1F4XXF9_9BACT</name>
<dbReference type="PROSITE" id="PS50817">
    <property type="entry name" value="INTEIN_N_TER"/>
    <property type="match status" value="1"/>
</dbReference>